<comment type="subunit">
    <text evidence="9">Homodimer.</text>
</comment>
<dbReference type="EC" id="6.1.1.2" evidence="9"/>
<evidence type="ECO:0000256" key="6">
    <source>
        <dbReference type="ARBA" id="ARBA00022917"/>
    </source>
</evidence>
<dbReference type="InterPro" id="IPR002305">
    <property type="entry name" value="aa-tRNA-synth_Ic"/>
</dbReference>
<keyword evidence="12" id="KW-1185">Reference proteome</keyword>
<comment type="catalytic activity">
    <reaction evidence="8 9">
        <text>tRNA(Trp) + L-tryptophan + ATP = L-tryptophyl-tRNA(Trp) + AMP + diphosphate + H(+)</text>
        <dbReference type="Rhea" id="RHEA:24080"/>
        <dbReference type="Rhea" id="RHEA-COMP:9671"/>
        <dbReference type="Rhea" id="RHEA-COMP:9705"/>
        <dbReference type="ChEBI" id="CHEBI:15378"/>
        <dbReference type="ChEBI" id="CHEBI:30616"/>
        <dbReference type="ChEBI" id="CHEBI:33019"/>
        <dbReference type="ChEBI" id="CHEBI:57912"/>
        <dbReference type="ChEBI" id="CHEBI:78442"/>
        <dbReference type="ChEBI" id="CHEBI:78535"/>
        <dbReference type="ChEBI" id="CHEBI:456215"/>
        <dbReference type="EC" id="6.1.1.2"/>
    </reaction>
</comment>
<feature type="binding site" evidence="9">
    <location>
        <begin position="20"/>
        <end position="21"/>
    </location>
    <ligand>
        <name>ATP</name>
        <dbReference type="ChEBI" id="CHEBI:30616"/>
    </ligand>
</feature>
<dbReference type="Pfam" id="PF00579">
    <property type="entry name" value="tRNA-synt_1b"/>
    <property type="match status" value="1"/>
</dbReference>
<dbReference type="InterPro" id="IPR024109">
    <property type="entry name" value="Trp-tRNA-ligase_bac-type"/>
</dbReference>
<feature type="binding site" evidence="9">
    <location>
        <position position="199"/>
    </location>
    <ligand>
        <name>ATP</name>
        <dbReference type="ChEBI" id="CHEBI:30616"/>
    </ligand>
</feature>
<evidence type="ECO:0000313" key="11">
    <source>
        <dbReference type="EMBL" id="TNB97097.1"/>
    </source>
</evidence>
<keyword evidence="5 9" id="KW-0067">ATP-binding</keyword>
<dbReference type="InterPro" id="IPR050203">
    <property type="entry name" value="Trp-tRNA_synthetase"/>
</dbReference>
<dbReference type="NCBIfam" id="NF008923">
    <property type="entry name" value="PRK12284.1"/>
    <property type="match status" value="1"/>
</dbReference>
<keyword evidence="3 9" id="KW-0436">Ligase</keyword>
<dbReference type="GO" id="GO:0004830">
    <property type="term" value="F:tryptophan-tRNA ligase activity"/>
    <property type="evidence" value="ECO:0007669"/>
    <property type="project" value="UniProtKB-UniRule"/>
</dbReference>
<dbReference type="Proteomes" id="UP000306272">
    <property type="component" value="Unassembled WGS sequence"/>
</dbReference>
<feature type="binding site" evidence="9">
    <location>
        <begin position="12"/>
        <end position="14"/>
    </location>
    <ligand>
        <name>ATP</name>
        <dbReference type="ChEBI" id="CHEBI:30616"/>
    </ligand>
</feature>
<dbReference type="InterPro" id="IPR014729">
    <property type="entry name" value="Rossmann-like_a/b/a_fold"/>
</dbReference>
<feature type="binding site" evidence="9">
    <location>
        <begin position="157"/>
        <end position="159"/>
    </location>
    <ligand>
        <name>ATP</name>
        <dbReference type="ChEBI" id="CHEBI:30616"/>
    </ligand>
</feature>
<reference evidence="11" key="1">
    <citation type="submission" date="2019-06" db="EMBL/GenBank/DDBJ databases">
        <title>Pseudomonas-derived Butenolides : (Bio)synthesis of Styrolides.</title>
        <authorList>
            <person name="Klapper M."/>
            <person name="Chowdhury S."/>
            <person name="Stallforth P."/>
        </authorList>
    </citation>
    <scope>NUCLEOTIDE SEQUENCE [LARGE SCALE GENOMIC DNA]</scope>
    <source>
        <strain evidence="11">EC-S101</strain>
    </source>
</reference>
<feature type="short sequence motif" description="'HIGH' region" evidence="9">
    <location>
        <begin position="13"/>
        <end position="21"/>
    </location>
</feature>
<name>A0A5C4KZT9_PSEJE</name>
<evidence type="ECO:0000256" key="3">
    <source>
        <dbReference type="ARBA" id="ARBA00022598"/>
    </source>
</evidence>
<dbReference type="GO" id="GO:0005829">
    <property type="term" value="C:cytosol"/>
    <property type="evidence" value="ECO:0007669"/>
    <property type="project" value="TreeGrafter"/>
</dbReference>
<dbReference type="EMBL" id="VDDB01000007">
    <property type="protein sequence ID" value="TNB97097.1"/>
    <property type="molecule type" value="Genomic_DNA"/>
</dbReference>
<evidence type="ECO:0000256" key="4">
    <source>
        <dbReference type="ARBA" id="ARBA00022741"/>
    </source>
</evidence>
<dbReference type="FunFam" id="3.40.50.620:FF:000144">
    <property type="entry name" value="Tryptophan--tRNA ligase"/>
    <property type="match status" value="1"/>
</dbReference>
<evidence type="ECO:0000256" key="5">
    <source>
        <dbReference type="ARBA" id="ARBA00022840"/>
    </source>
</evidence>
<dbReference type="PANTHER" id="PTHR43766">
    <property type="entry name" value="TRYPTOPHAN--TRNA LIGASE, MITOCHONDRIAL"/>
    <property type="match status" value="1"/>
</dbReference>
<evidence type="ECO:0000313" key="12">
    <source>
        <dbReference type="Proteomes" id="UP000306272"/>
    </source>
</evidence>
<dbReference type="NCBIfam" id="TIGR00233">
    <property type="entry name" value="trpS"/>
    <property type="match status" value="1"/>
</dbReference>
<feature type="binding site" evidence="9">
    <location>
        <position position="145"/>
    </location>
    <ligand>
        <name>L-tryptophan</name>
        <dbReference type="ChEBI" id="CHEBI:57912"/>
    </ligand>
</feature>
<keyword evidence="6 9" id="KW-0648">Protein biosynthesis</keyword>
<feature type="short sequence motif" description="'KMSKS' region" evidence="9">
    <location>
        <begin position="206"/>
        <end position="210"/>
    </location>
</feature>
<dbReference type="PRINTS" id="PR01039">
    <property type="entry name" value="TRNASYNTHTRP"/>
</dbReference>
<protein>
    <recommendedName>
        <fullName evidence="9">Tryptophan--tRNA ligase</fullName>
        <ecNumber evidence="9">6.1.1.2</ecNumber>
    </recommendedName>
    <alternativeName>
        <fullName evidence="9">Tryptophanyl-tRNA synthetase</fullName>
        <shortName evidence="9">TrpRS</shortName>
    </alternativeName>
</protein>
<dbReference type="PANTHER" id="PTHR43766:SF1">
    <property type="entry name" value="TRYPTOPHAN--TRNA LIGASE, MITOCHONDRIAL"/>
    <property type="match status" value="1"/>
</dbReference>
<dbReference type="HAMAP" id="MF_00140_B">
    <property type="entry name" value="Trp_tRNA_synth_B"/>
    <property type="match status" value="1"/>
</dbReference>
<gene>
    <name evidence="9" type="primary">trpS</name>
    <name evidence="11" type="ORF">FHG55_08410</name>
</gene>
<sequence length="451" mass="49699">MTNRTRILTGITTTGTPHLGNYAGAIRPAILASRDSNADSFYFLADYHALIKCDDPLRIQRSRLEIAATWLAGGLDVDRVTFYRQSDIPEIPELTWLLTCVAAKGLLNRAHAYKASVDKNVESGEDPDAGITMGLYSYPVLMAADILMFNAHKVPVGRDQIQHVEMARDIGQRFNHLFGQGREFFTMPEALIEESVATLPGLDGRKMSKSYDNTIPLFTSAKEMKDAISRIVTDSKAPGEAKDPDNSHLFTLFQAFATPAQADEFRSELLGGLGWGEAKNRLFQLLDNELGESRERYHQLIERPADLEDILQHGAKKARAVATPFLNELREAVGLRSFVNQVQVAATTKKKAAKAARFVSFREDDGSFRFRLLAADGEQLLLSHNFADGKTAGQVTKQLQAGQALDIRNQDLGFSVWLEGECVGDSPTFADVAARDAAIEALRVALTPVQD</sequence>
<dbReference type="InterPro" id="IPR036913">
    <property type="entry name" value="YegP-like_sf"/>
</dbReference>
<dbReference type="GO" id="GO:0005524">
    <property type="term" value="F:ATP binding"/>
    <property type="evidence" value="ECO:0007669"/>
    <property type="project" value="UniProtKB-UniRule"/>
</dbReference>
<accession>A0A5C4KZT9</accession>
<keyword evidence="2 9" id="KW-0963">Cytoplasm</keyword>
<dbReference type="AlphaFoldDB" id="A0A5C4KZT9"/>
<evidence type="ECO:0000256" key="10">
    <source>
        <dbReference type="RuleBase" id="RU363036"/>
    </source>
</evidence>
<dbReference type="Gene3D" id="3.40.50.620">
    <property type="entry name" value="HUPs"/>
    <property type="match status" value="1"/>
</dbReference>
<dbReference type="Gene3D" id="1.10.240.10">
    <property type="entry name" value="Tyrosyl-Transfer RNA Synthetase"/>
    <property type="match status" value="1"/>
</dbReference>
<evidence type="ECO:0000256" key="9">
    <source>
        <dbReference type="HAMAP-Rule" id="MF_00140"/>
    </source>
</evidence>
<evidence type="ECO:0000256" key="1">
    <source>
        <dbReference type="ARBA" id="ARBA00005594"/>
    </source>
</evidence>
<dbReference type="Gene3D" id="2.30.29.80">
    <property type="match status" value="1"/>
</dbReference>
<evidence type="ECO:0000256" key="8">
    <source>
        <dbReference type="ARBA" id="ARBA00049929"/>
    </source>
</evidence>
<keyword evidence="7 9" id="KW-0030">Aminoacyl-tRNA synthetase</keyword>
<feature type="binding site" evidence="9">
    <location>
        <begin position="206"/>
        <end position="210"/>
    </location>
    <ligand>
        <name>ATP</name>
        <dbReference type="ChEBI" id="CHEBI:30616"/>
    </ligand>
</feature>
<proteinExistence type="inferred from homology"/>
<dbReference type="RefSeq" id="WP_139054189.1">
    <property type="nucleotide sequence ID" value="NZ_VDDB01000007.1"/>
</dbReference>
<comment type="subcellular location">
    <subcellularLocation>
        <location evidence="9">Cytoplasm</location>
    </subcellularLocation>
</comment>
<dbReference type="SUPFAM" id="SSF160113">
    <property type="entry name" value="YegP-like"/>
    <property type="match status" value="1"/>
</dbReference>
<keyword evidence="4 9" id="KW-0547">Nucleotide-binding</keyword>
<comment type="caution">
    <text evidence="11">The sequence shown here is derived from an EMBL/GenBank/DDBJ whole genome shotgun (WGS) entry which is preliminary data.</text>
</comment>
<comment type="function">
    <text evidence="9">Catalyzes the attachment of tryptophan to tRNA(Trp).</text>
</comment>
<evidence type="ECO:0000256" key="7">
    <source>
        <dbReference type="ARBA" id="ARBA00023146"/>
    </source>
</evidence>
<organism evidence="11 12">
    <name type="scientific">Pseudomonas jessenii</name>
    <dbReference type="NCBI Taxonomy" id="77298"/>
    <lineage>
        <taxon>Bacteria</taxon>
        <taxon>Pseudomonadati</taxon>
        <taxon>Pseudomonadota</taxon>
        <taxon>Gammaproteobacteria</taxon>
        <taxon>Pseudomonadales</taxon>
        <taxon>Pseudomonadaceae</taxon>
        <taxon>Pseudomonas</taxon>
    </lineage>
</organism>
<evidence type="ECO:0000256" key="2">
    <source>
        <dbReference type="ARBA" id="ARBA00022490"/>
    </source>
</evidence>
<dbReference type="GO" id="GO:0006436">
    <property type="term" value="P:tryptophanyl-tRNA aminoacylation"/>
    <property type="evidence" value="ECO:0007669"/>
    <property type="project" value="UniProtKB-UniRule"/>
</dbReference>
<dbReference type="InterPro" id="IPR002306">
    <property type="entry name" value="Trp-tRNA-ligase"/>
</dbReference>
<dbReference type="SUPFAM" id="SSF52374">
    <property type="entry name" value="Nucleotidylyl transferase"/>
    <property type="match status" value="1"/>
</dbReference>
<comment type="similarity">
    <text evidence="1 9 10">Belongs to the class-I aminoacyl-tRNA synthetase family.</text>
</comment>
<dbReference type="FunFam" id="1.10.240.10:FF:000005">
    <property type="entry name" value="Tryptophan--tRNA ligase"/>
    <property type="match status" value="1"/>
</dbReference>